<dbReference type="InterPro" id="IPR050045">
    <property type="entry name" value="Opp2B"/>
</dbReference>
<keyword evidence="5 11" id="KW-0812">Transmembrane</keyword>
<feature type="transmembrane region" description="Helical" evidence="11">
    <location>
        <begin position="224"/>
        <end position="254"/>
    </location>
</feature>
<dbReference type="Proteomes" id="UP001200430">
    <property type="component" value="Unassembled WGS sequence"/>
</dbReference>
<evidence type="ECO:0000259" key="12">
    <source>
        <dbReference type="PROSITE" id="PS50928"/>
    </source>
</evidence>
<dbReference type="CDD" id="cd06261">
    <property type="entry name" value="TM_PBP2"/>
    <property type="match status" value="1"/>
</dbReference>
<name>A0ABS9EPN2_9BACT</name>
<keyword evidence="4" id="KW-0533">Nickel</keyword>
<reference evidence="13 14" key="1">
    <citation type="submission" date="2022-01" db="EMBL/GenBank/DDBJ databases">
        <title>Dethiosulfovibrio faecalis sp. nov., a novel proteolytic, non-sulfur-reducing bacterium isolated from a marine aquaculture solid waste bioreactor.</title>
        <authorList>
            <person name="Grabowski S."/>
            <person name="Apolinario E."/>
            <person name="Schneider N."/>
            <person name="Marshall C.W."/>
            <person name="Sowers K.R."/>
        </authorList>
    </citation>
    <scope>NUCLEOTIDE SEQUENCE [LARGE SCALE GENOMIC DNA]</scope>
    <source>
        <strain evidence="13 14">DSM 12537</strain>
    </source>
</reference>
<protein>
    <submittedName>
        <fullName evidence="13">ABC transporter permease</fullName>
    </submittedName>
</protein>
<organism evidence="13 14">
    <name type="scientific">Dethiosulfovibrio marinus</name>
    <dbReference type="NCBI Taxonomy" id="133532"/>
    <lineage>
        <taxon>Bacteria</taxon>
        <taxon>Thermotogati</taxon>
        <taxon>Synergistota</taxon>
        <taxon>Synergistia</taxon>
        <taxon>Synergistales</taxon>
        <taxon>Dethiosulfovibrionaceae</taxon>
        <taxon>Dethiosulfovibrio</taxon>
    </lineage>
</organism>
<evidence type="ECO:0000256" key="5">
    <source>
        <dbReference type="ARBA" id="ARBA00022692"/>
    </source>
</evidence>
<keyword evidence="7" id="KW-0406">Ion transport</keyword>
<evidence type="ECO:0000256" key="10">
    <source>
        <dbReference type="ARBA" id="ARBA00024202"/>
    </source>
</evidence>
<evidence type="ECO:0000256" key="11">
    <source>
        <dbReference type="RuleBase" id="RU363032"/>
    </source>
</evidence>
<keyword evidence="3" id="KW-1003">Cell membrane</keyword>
<evidence type="ECO:0000256" key="8">
    <source>
        <dbReference type="ARBA" id="ARBA00023112"/>
    </source>
</evidence>
<evidence type="ECO:0000256" key="1">
    <source>
        <dbReference type="ARBA" id="ARBA00004651"/>
    </source>
</evidence>
<keyword evidence="2 11" id="KW-0813">Transport</keyword>
<dbReference type="InterPro" id="IPR045621">
    <property type="entry name" value="BPD_transp_1_N"/>
</dbReference>
<dbReference type="Pfam" id="PF00528">
    <property type="entry name" value="BPD_transp_1"/>
    <property type="match status" value="1"/>
</dbReference>
<dbReference type="InterPro" id="IPR035906">
    <property type="entry name" value="MetI-like_sf"/>
</dbReference>
<keyword evidence="8" id="KW-0921">Nickel transport</keyword>
<evidence type="ECO:0000256" key="9">
    <source>
        <dbReference type="ARBA" id="ARBA00023136"/>
    </source>
</evidence>
<dbReference type="RefSeq" id="WP_236098988.1">
    <property type="nucleotide sequence ID" value="NZ_JAKGUD010000004.1"/>
</dbReference>
<comment type="subcellular location">
    <subcellularLocation>
        <location evidence="1 11">Cell membrane</location>
        <topology evidence="1 11">Multi-pass membrane protein</topology>
    </subcellularLocation>
</comment>
<keyword evidence="14" id="KW-1185">Reference proteome</keyword>
<accession>A0ABS9EPN2</accession>
<evidence type="ECO:0000256" key="3">
    <source>
        <dbReference type="ARBA" id="ARBA00022475"/>
    </source>
</evidence>
<comment type="caution">
    <text evidence="13">The sequence shown here is derived from an EMBL/GenBank/DDBJ whole genome shotgun (WGS) entry which is preliminary data.</text>
</comment>
<evidence type="ECO:0000256" key="7">
    <source>
        <dbReference type="ARBA" id="ARBA00023065"/>
    </source>
</evidence>
<dbReference type="PROSITE" id="PS50928">
    <property type="entry name" value="ABC_TM1"/>
    <property type="match status" value="1"/>
</dbReference>
<dbReference type="NCBIfam" id="NF045470">
    <property type="entry name" value="Opp2B"/>
    <property type="match status" value="1"/>
</dbReference>
<evidence type="ECO:0000256" key="2">
    <source>
        <dbReference type="ARBA" id="ARBA00022448"/>
    </source>
</evidence>
<evidence type="ECO:0000256" key="6">
    <source>
        <dbReference type="ARBA" id="ARBA00022989"/>
    </source>
</evidence>
<sequence>MFKYIFKRVLMLVPVLIGVTFIVFSMLYITPGDPARMVLGEQAPQESVDELRQEMGLNDPFFVQFGRYVYKAVVHGDIGRSYITKRPVVQEIWAAFPVTLKLSAIAMVIAMIVGIPCGIVSAIKQYSLFDNAVTIFAMIGISMPVFWLGILLILLFSVRLGWVPPSGFDSVSTMILPALTLGAQSVAIITRMTRSSMLEVIRQDYIRTVRAKGQRERVVIWKHALGNALIPVITISGIQFGILLGGAVLTELIFSIPGVGRLMVESIKMRDFPVVQGGVLFIAVAFCVVNLLVDLVYAWLDPRIKAQYVS</sequence>
<dbReference type="InterPro" id="IPR000515">
    <property type="entry name" value="MetI-like"/>
</dbReference>
<evidence type="ECO:0000313" key="14">
    <source>
        <dbReference type="Proteomes" id="UP001200430"/>
    </source>
</evidence>
<gene>
    <name evidence="13" type="ORF">L2W38_05345</name>
</gene>
<comment type="similarity">
    <text evidence="10">Belongs to the binding-protein-dependent transport system permease family. OppBC subfamily.</text>
</comment>
<feature type="transmembrane region" description="Helical" evidence="11">
    <location>
        <begin position="170"/>
        <end position="189"/>
    </location>
</feature>
<dbReference type="PANTHER" id="PTHR43163">
    <property type="entry name" value="DIPEPTIDE TRANSPORT SYSTEM PERMEASE PROTEIN DPPB-RELATED"/>
    <property type="match status" value="1"/>
</dbReference>
<keyword evidence="9 11" id="KW-0472">Membrane</keyword>
<evidence type="ECO:0000313" key="13">
    <source>
        <dbReference type="EMBL" id="MCF4142231.1"/>
    </source>
</evidence>
<feature type="transmembrane region" description="Helical" evidence="11">
    <location>
        <begin position="102"/>
        <end position="123"/>
    </location>
</feature>
<dbReference type="Pfam" id="PF19300">
    <property type="entry name" value="BPD_transp_1_N"/>
    <property type="match status" value="1"/>
</dbReference>
<dbReference type="PANTHER" id="PTHR43163:SF6">
    <property type="entry name" value="DIPEPTIDE TRANSPORT SYSTEM PERMEASE PROTEIN DPPB-RELATED"/>
    <property type="match status" value="1"/>
</dbReference>
<feature type="domain" description="ABC transmembrane type-1" evidence="12">
    <location>
        <begin position="96"/>
        <end position="297"/>
    </location>
</feature>
<dbReference type="EMBL" id="JAKGUD010000004">
    <property type="protein sequence ID" value="MCF4142231.1"/>
    <property type="molecule type" value="Genomic_DNA"/>
</dbReference>
<proteinExistence type="inferred from homology"/>
<feature type="transmembrane region" description="Helical" evidence="11">
    <location>
        <begin position="9"/>
        <end position="29"/>
    </location>
</feature>
<feature type="transmembrane region" description="Helical" evidence="11">
    <location>
        <begin position="274"/>
        <end position="300"/>
    </location>
</feature>
<dbReference type="SUPFAM" id="SSF161098">
    <property type="entry name" value="MetI-like"/>
    <property type="match status" value="1"/>
</dbReference>
<evidence type="ECO:0000256" key="4">
    <source>
        <dbReference type="ARBA" id="ARBA00022596"/>
    </source>
</evidence>
<dbReference type="Gene3D" id="1.10.3720.10">
    <property type="entry name" value="MetI-like"/>
    <property type="match status" value="1"/>
</dbReference>
<keyword evidence="6 11" id="KW-1133">Transmembrane helix</keyword>
<feature type="transmembrane region" description="Helical" evidence="11">
    <location>
        <begin position="135"/>
        <end position="158"/>
    </location>
</feature>